<feature type="region of interest" description="Disordered" evidence="1">
    <location>
        <begin position="106"/>
        <end position="135"/>
    </location>
</feature>
<feature type="region of interest" description="Disordered" evidence="1">
    <location>
        <begin position="1"/>
        <end position="25"/>
    </location>
</feature>
<protein>
    <submittedName>
        <fullName evidence="2">Uncharacterized protein</fullName>
    </submittedName>
</protein>
<sequence>MGGIGFEVCDDESNEFVPSPRSKKAPWAASRHRPCIGAGVRGIPSTVSSFKVLPDAVNKLRTKRTVVEYQPLRNADGFTAEWSDGGIQQQKIRLCSSSEQASCQACGDGNEIGPRRLPSDRPPRAAAARRKDFQR</sequence>
<dbReference type="EMBL" id="BGZK01000997">
    <property type="protein sequence ID" value="GBP67954.1"/>
    <property type="molecule type" value="Genomic_DNA"/>
</dbReference>
<proteinExistence type="predicted"/>
<keyword evidence="3" id="KW-1185">Reference proteome</keyword>
<dbReference type="AlphaFoldDB" id="A0A4C1XZ25"/>
<name>A0A4C1XZ25_EUMVA</name>
<organism evidence="2 3">
    <name type="scientific">Eumeta variegata</name>
    <name type="common">Bagworm moth</name>
    <name type="synonym">Eumeta japonica</name>
    <dbReference type="NCBI Taxonomy" id="151549"/>
    <lineage>
        <taxon>Eukaryota</taxon>
        <taxon>Metazoa</taxon>
        <taxon>Ecdysozoa</taxon>
        <taxon>Arthropoda</taxon>
        <taxon>Hexapoda</taxon>
        <taxon>Insecta</taxon>
        <taxon>Pterygota</taxon>
        <taxon>Neoptera</taxon>
        <taxon>Endopterygota</taxon>
        <taxon>Lepidoptera</taxon>
        <taxon>Glossata</taxon>
        <taxon>Ditrysia</taxon>
        <taxon>Tineoidea</taxon>
        <taxon>Psychidae</taxon>
        <taxon>Oiketicinae</taxon>
        <taxon>Eumeta</taxon>
    </lineage>
</organism>
<comment type="caution">
    <text evidence="2">The sequence shown here is derived from an EMBL/GenBank/DDBJ whole genome shotgun (WGS) entry which is preliminary data.</text>
</comment>
<dbReference type="Proteomes" id="UP000299102">
    <property type="component" value="Unassembled WGS sequence"/>
</dbReference>
<evidence type="ECO:0000313" key="3">
    <source>
        <dbReference type="Proteomes" id="UP000299102"/>
    </source>
</evidence>
<gene>
    <name evidence="2" type="ORF">EVAR_25350_1</name>
</gene>
<evidence type="ECO:0000313" key="2">
    <source>
        <dbReference type="EMBL" id="GBP67954.1"/>
    </source>
</evidence>
<accession>A0A4C1XZ25</accession>
<feature type="compositionally biased region" description="Basic and acidic residues" evidence="1">
    <location>
        <begin position="113"/>
        <end position="135"/>
    </location>
</feature>
<reference evidence="2 3" key="1">
    <citation type="journal article" date="2019" name="Commun. Biol.">
        <title>The bagworm genome reveals a unique fibroin gene that provides high tensile strength.</title>
        <authorList>
            <person name="Kono N."/>
            <person name="Nakamura H."/>
            <person name="Ohtoshi R."/>
            <person name="Tomita M."/>
            <person name="Numata K."/>
            <person name="Arakawa K."/>
        </authorList>
    </citation>
    <scope>NUCLEOTIDE SEQUENCE [LARGE SCALE GENOMIC DNA]</scope>
</reference>
<evidence type="ECO:0000256" key="1">
    <source>
        <dbReference type="SAM" id="MobiDB-lite"/>
    </source>
</evidence>